<dbReference type="InterPro" id="IPR027417">
    <property type="entry name" value="P-loop_NTPase"/>
</dbReference>
<evidence type="ECO:0000313" key="6">
    <source>
        <dbReference type="Proteomes" id="UP000433181"/>
    </source>
</evidence>
<feature type="domain" description="ABC transporter" evidence="4">
    <location>
        <begin position="2"/>
        <end position="233"/>
    </location>
</feature>
<dbReference type="GO" id="GO:0016887">
    <property type="term" value="F:ATP hydrolysis activity"/>
    <property type="evidence" value="ECO:0007669"/>
    <property type="project" value="InterPro"/>
</dbReference>
<dbReference type="InterPro" id="IPR017871">
    <property type="entry name" value="ABC_transporter-like_CS"/>
</dbReference>
<dbReference type="CDD" id="cd03293">
    <property type="entry name" value="ABC_NrtD_SsuB_transporters"/>
    <property type="match status" value="1"/>
</dbReference>
<dbReference type="InterPro" id="IPR050166">
    <property type="entry name" value="ABC_transporter_ATP-bind"/>
</dbReference>
<sequence length="255" mass="28791">MIEIENVSVKYRTENDIYTAIANVNLIIPDGGTCAVIGPSGCGKSTLLKCVAGLIPDYEGRVLINGEEVNPKAQTIGFMPQNYGLLPWKTVVDNIRLGMKIKKAPELLDRNVIKQLMRQLGIEGLGHRYPVELSGGQQQRVALARVFALQPDVLLMDEPFSALDAITREEMQDIFLRLWRKFNVSTIFVTHYVEEALYLGQKIVVLSAYTGGISQVIENPLFGGKDIRQQPEFFEMGLRLRNLIKKDWNQIWENQ</sequence>
<dbReference type="PROSITE" id="PS00211">
    <property type="entry name" value="ABC_TRANSPORTER_1"/>
    <property type="match status" value="1"/>
</dbReference>
<name>A0A6I2UD61_9FIRM</name>
<organism evidence="5 6">
    <name type="scientific">Anaerovibrio slackiae</name>
    <dbReference type="NCBI Taxonomy" id="2652309"/>
    <lineage>
        <taxon>Bacteria</taxon>
        <taxon>Bacillati</taxon>
        <taxon>Bacillota</taxon>
        <taxon>Negativicutes</taxon>
        <taxon>Selenomonadales</taxon>
        <taxon>Selenomonadaceae</taxon>
        <taxon>Anaerovibrio</taxon>
    </lineage>
</organism>
<dbReference type="PROSITE" id="PS50893">
    <property type="entry name" value="ABC_TRANSPORTER_2"/>
    <property type="match status" value="1"/>
</dbReference>
<protein>
    <submittedName>
        <fullName evidence="5">ABC transporter ATP-binding protein</fullName>
    </submittedName>
</protein>
<dbReference type="RefSeq" id="WP_154405356.1">
    <property type="nucleotide sequence ID" value="NZ_VUNR01000002.1"/>
</dbReference>
<dbReference type="InterPro" id="IPR003593">
    <property type="entry name" value="AAA+_ATPase"/>
</dbReference>
<evidence type="ECO:0000259" key="4">
    <source>
        <dbReference type="PROSITE" id="PS50893"/>
    </source>
</evidence>
<dbReference type="SMART" id="SM00382">
    <property type="entry name" value="AAA"/>
    <property type="match status" value="1"/>
</dbReference>
<keyword evidence="2" id="KW-0547">Nucleotide-binding</keyword>
<dbReference type="AlphaFoldDB" id="A0A6I2UD61"/>
<dbReference type="Proteomes" id="UP000433181">
    <property type="component" value="Unassembled WGS sequence"/>
</dbReference>
<dbReference type="GO" id="GO:0005524">
    <property type="term" value="F:ATP binding"/>
    <property type="evidence" value="ECO:0007669"/>
    <property type="project" value="UniProtKB-KW"/>
</dbReference>
<evidence type="ECO:0000256" key="2">
    <source>
        <dbReference type="ARBA" id="ARBA00022741"/>
    </source>
</evidence>
<evidence type="ECO:0000256" key="3">
    <source>
        <dbReference type="ARBA" id="ARBA00022840"/>
    </source>
</evidence>
<evidence type="ECO:0000256" key="1">
    <source>
        <dbReference type="ARBA" id="ARBA00022448"/>
    </source>
</evidence>
<dbReference type="InterPro" id="IPR003439">
    <property type="entry name" value="ABC_transporter-like_ATP-bd"/>
</dbReference>
<keyword evidence="6" id="KW-1185">Reference proteome</keyword>
<accession>A0A6I2UD61</accession>
<keyword evidence="3 5" id="KW-0067">ATP-binding</keyword>
<comment type="caution">
    <text evidence="5">The sequence shown here is derived from an EMBL/GenBank/DDBJ whole genome shotgun (WGS) entry which is preliminary data.</text>
</comment>
<proteinExistence type="predicted"/>
<reference evidence="5 6" key="1">
    <citation type="submission" date="2019-08" db="EMBL/GenBank/DDBJ databases">
        <title>In-depth cultivation of the pig gut microbiome towards novel bacterial diversity and tailored functional studies.</title>
        <authorList>
            <person name="Wylensek D."/>
            <person name="Hitch T.C.A."/>
            <person name="Clavel T."/>
        </authorList>
    </citation>
    <scope>NUCLEOTIDE SEQUENCE [LARGE SCALE GENOMIC DNA]</scope>
    <source>
        <strain evidence="5 6">WCA-693-APC-5D-A</strain>
    </source>
</reference>
<dbReference type="PANTHER" id="PTHR42788">
    <property type="entry name" value="TAURINE IMPORT ATP-BINDING PROTEIN-RELATED"/>
    <property type="match status" value="1"/>
</dbReference>
<dbReference type="EMBL" id="VUNR01000002">
    <property type="protein sequence ID" value="MSU07630.1"/>
    <property type="molecule type" value="Genomic_DNA"/>
</dbReference>
<dbReference type="GeneID" id="96777539"/>
<dbReference type="Pfam" id="PF00005">
    <property type="entry name" value="ABC_tran"/>
    <property type="match status" value="1"/>
</dbReference>
<keyword evidence="1" id="KW-0813">Transport</keyword>
<dbReference type="SUPFAM" id="SSF52540">
    <property type="entry name" value="P-loop containing nucleoside triphosphate hydrolases"/>
    <property type="match status" value="1"/>
</dbReference>
<evidence type="ECO:0000313" key="5">
    <source>
        <dbReference type="EMBL" id="MSU07630.1"/>
    </source>
</evidence>
<gene>
    <name evidence="5" type="ORF">FYJ84_01285</name>
</gene>
<dbReference type="PANTHER" id="PTHR42788:SF13">
    <property type="entry name" value="ALIPHATIC SULFONATES IMPORT ATP-BINDING PROTEIN SSUB"/>
    <property type="match status" value="1"/>
</dbReference>
<dbReference type="Gene3D" id="3.40.50.300">
    <property type="entry name" value="P-loop containing nucleotide triphosphate hydrolases"/>
    <property type="match status" value="1"/>
</dbReference>